<dbReference type="PROSITE" id="PS50279">
    <property type="entry name" value="BPTI_KUNITZ_2"/>
    <property type="match status" value="1"/>
</dbReference>
<keyword evidence="1" id="KW-0646">Protease inhibitor</keyword>
<evidence type="ECO:0000313" key="6">
    <source>
        <dbReference type="Proteomes" id="UP000694563"/>
    </source>
</evidence>
<dbReference type="PRINTS" id="PR00759">
    <property type="entry name" value="BASICPTASE"/>
</dbReference>
<keyword evidence="2" id="KW-0722">Serine protease inhibitor</keyword>
<dbReference type="Ensembl" id="ENSCUST00005028124.1">
    <property type="protein sequence ID" value="ENSCUSP00005027181.1"/>
    <property type="gene ID" value="ENSCUSG00005016768.1"/>
</dbReference>
<dbReference type="GO" id="GO:0004867">
    <property type="term" value="F:serine-type endopeptidase inhibitor activity"/>
    <property type="evidence" value="ECO:0007669"/>
    <property type="project" value="UniProtKB-KW"/>
</dbReference>
<organism evidence="5 6">
    <name type="scientific">Catharus ustulatus</name>
    <name type="common">Russet-backed thrush</name>
    <name type="synonym">Hylocichla ustulatus</name>
    <dbReference type="NCBI Taxonomy" id="91951"/>
    <lineage>
        <taxon>Eukaryota</taxon>
        <taxon>Metazoa</taxon>
        <taxon>Chordata</taxon>
        <taxon>Craniata</taxon>
        <taxon>Vertebrata</taxon>
        <taxon>Euteleostomi</taxon>
        <taxon>Archelosauria</taxon>
        <taxon>Archosauria</taxon>
        <taxon>Dinosauria</taxon>
        <taxon>Saurischia</taxon>
        <taxon>Theropoda</taxon>
        <taxon>Coelurosauria</taxon>
        <taxon>Aves</taxon>
        <taxon>Neognathae</taxon>
        <taxon>Neoaves</taxon>
        <taxon>Telluraves</taxon>
        <taxon>Australaves</taxon>
        <taxon>Passeriformes</taxon>
        <taxon>Turdidae</taxon>
        <taxon>Catharus</taxon>
    </lineage>
</organism>
<evidence type="ECO:0000259" key="4">
    <source>
        <dbReference type="PROSITE" id="PS50279"/>
    </source>
</evidence>
<reference evidence="5" key="3">
    <citation type="submission" date="2025-09" db="UniProtKB">
        <authorList>
            <consortium name="Ensembl"/>
        </authorList>
    </citation>
    <scope>IDENTIFICATION</scope>
</reference>
<dbReference type="Pfam" id="PF00014">
    <property type="entry name" value="Kunitz_BPTI"/>
    <property type="match status" value="1"/>
</dbReference>
<dbReference type="InterPro" id="IPR020901">
    <property type="entry name" value="Prtase_inh_Kunz-CS"/>
</dbReference>
<feature type="domain" description="BPTI/Kunitz inhibitor" evidence="4">
    <location>
        <begin position="82"/>
        <end position="132"/>
    </location>
</feature>
<evidence type="ECO:0000256" key="2">
    <source>
        <dbReference type="ARBA" id="ARBA00022900"/>
    </source>
</evidence>
<accession>A0A8C3VEW6</accession>
<dbReference type="Proteomes" id="UP000694563">
    <property type="component" value="Chromosome 4"/>
</dbReference>
<dbReference type="PANTHER" id="PTHR10083">
    <property type="entry name" value="KUNITZ-TYPE PROTEASE INHIBITOR-RELATED"/>
    <property type="match status" value="1"/>
</dbReference>
<evidence type="ECO:0000256" key="1">
    <source>
        <dbReference type="ARBA" id="ARBA00022690"/>
    </source>
</evidence>
<dbReference type="FunFam" id="4.10.410.10:FF:000020">
    <property type="entry name" value="Collagen, type VI, alpha 3"/>
    <property type="match status" value="1"/>
</dbReference>
<evidence type="ECO:0000256" key="3">
    <source>
        <dbReference type="ARBA" id="ARBA00023157"/>
    </source>
</evidence>
<dbReference type="InterPro" id="IPR002223">
    <property type="entry name" value="Kunitz_BPTI"/>
</dbReference>
<dbReference type="PANTHER" id="PTHR10083:SF328">
    <property type="entry name" value="TISSUE FACTOR PATHWAY INHIBITOR"/>
    <property type="match status" value="1"/>
</dbReference>
<dbReference type="InterPro" id="IPR050098">
    <property type="entry name" value="TFPI/VKTCI-like"/>
</dbReference>
<name>A0A8C3VEW6_CATUS</name>
<dbReference type="AlphaFoldDB" id="A0A8C3VEW6"/>
<reference evidence="5" key="2">
    <citation type="submission" date="2025-08" db="UniProtKB">
        <authorList>
            <consortium name="Ensembl"/>
        </authorList>
    </citation>
    <scope>IDENTIFICATION</scope>
</reference>
<dbReference type="Gene3D" id="4.10.410.10">
    <property type="entry name" value="Pancreatic trypsin inhibitor Kunitz domain"/>
    <property type="match status" value="1"/>
</dbReference>
<keyword evidence="3" id="KW-1015">Disulfide bond</keyword>
<dbReference type="SUPFAM" id="SSF57362">
    <property type="entry name" value="BPTI-like"/>
    <property type="match status" value="1"/>
</dbReference>
<evidence type="ECO:0000313" key="5">
    <source>
        <dbReference type="Ensembl" id="ENSCUSP00005027181.1"/>
    </source>
</evidence>
<dbReference type="InterPro" id="IPR036880">
    <property type="entry name" value="Kunitz_BPTI_sf"/>
</dbReference>
<proteinExistence type="predicted"/>
<sequence length="160" mass="18603">MGLFSKVWPFPTRIQPLHGFGIFSRVNPTPGWLWDIFWSKSNPWIVVGAFSHLDPTPGWFWGCFPTRIQPMGNVWCFPAALCLQPMDEGSCQHHSLLWYFHSPTNSCRPFLFGGCRGNSNRFPSRRECERRCQKFSTIHLKKKKKKSLVRFICSGFEGNF</sequence>
<dbReference type="GO" id="GO:0005615">
    <property type="term" value="C:extracellular space"/>
    <property type="evidence" value="ECO:0007669"/>
    <property type="project" value="TreeGrafter"/>
</dbReference>
<keyword evidence="6" id="KW-1185">Reference proteome</keyword>
<dbReference type="SMART" id="SM00131">
    <property type="entry name" value="KU"/>
    <property type="match status" value="1"/>
</dbReference>
<protein>
    <recommendedName>
        <fullName evidence="4">BPTI/Kunitz inhibitor domain-containing protein</fullName>
    </recommendedName>
</protein>
<reference evidence="5" key="1">
    <citation type="submission" date="2020-10" db="EMBL/GenBank/DDBJ databases">
        <title>Catharus ustulatus (Swainson's thrush) genome, bCatUst1, primary haplotype v2.</title>
        <authorList>
            <person name="Delmore K."/>
            <person name="Vafadar M."/>
            <person name="Formenti G."/>
            <person name="Chow W."/>
            <person name="Pelan S."/>
            <person name="Howe K."/>
            <person name="Rhie A."/>
            <person name="Mountcastle J."/>
            <person name="Haase B."/>
            <person name="Fedrigo O."/>
            <person name="Jarvis E.D."/>
        </authorList>
    </citation>
    <scope>NUCLEOTIDE SEQUENCE [LARGE SCALE GENOMIC DNA]</scope>
</reference>
<dbReference type="PROSITE" id="PS00280">
    <property type="entry name" value="BPTI_KUNITZ_1"/>
    <property type="match status" value="1"/>
</dbReference>